<name>A0AAU8ELL7_9MICC</name>
<dbReference type="InterPro" id="IPR008928">
    <property type="entry name" value="6-hairpin_glycosidase_sf"/>
</dbReference>
<dbReference type="Pfam" id="PF25788">
    <property type="entry name" value="Ig_Rha78A_N"/>
    <property type="match status" value="1"/>
</dbReference>
<organism evidence="9">
    <name type="scientific">Arthrobacter sp. K5</name>
    <dbReference type="NCBI Taxonomy" id="2839623"/>
    <lineage>
        <taxon>Bacteria</taxon>
        <taxon>Bacillati</taxon>
        <taxon>Actinomycetota</taxon>
        <taxon>Actinomycetes</taxon>
        <taxon>Micrococcales</taxon>
        <taxon>Micrococcaceae</taxon>
        <taxon>Arthrobacter</taxon>
    </lineage>
</organism>
<dbReference type="PANTHER" id="PTHR33307:SF6">
    <property type="entry name" value="ALPHA-RHAMNOSIDASE (EUROFUNG)-RELATED"/>
    <property type="match status" value="1"/>
</dbReference>
<dbReference type="InterPro" id="IPR013783">
    <property type="entry name" value="Ig-like_fold"/>
</dbReference>
<gene>
    <name evidence="9" type="ORF">ABRP34_11220</name>
</gene>
<dbReference type="Pfam" id="PF08531">
    <property type="entry name" value="Bac_rhamnosid_N"/>
    <property type="match status" value="1"/>
</dbReference>
<dbReference type="Gene3D" id="2.60.420.10">
    <property type="entry name" value="Maltose phosphorylase, domain 3"/>
    <property type="match status" value="1"/>
</dbReference>
<dbReference type="InterPro" id="IPR016007">
    <property type="entry name" value="Alpha_rhamnosid"/>
</dbReference>
<dbReference type="Gene3D" id="1.50.10.10">
    <property type="match status" value="1"/>
</dbReference>
<feature type="domain" description="Alpha-L-rhamnosidase C-terminal" evidence="8">
    <location>
        <begin position="790"/>
        <end position="865"/>
    </location>
</feature>
<feature type="compositionally biased region" description="Basic and acidic residues" evidence="4">
    <location>
        <begin position="17"/>
        <end position="26"/>
    </location>
</feature>
<dbReference type="InterPro" id="IPR035398">
    <property type="entry name" value="Bac_rhamnosid_C"/>
</dbReference>
<sequence>MTTTPGATPMTAPSALRFEHHEEPFGIGEDRPRLSWQVRTDAPGWVQTAYELELGPDTTSLASYGRVDSAEQLLQPWPARPLASRERVAARVRVWGNDDGGPSDWSPVAWVEAGLLDAADWQASMIRPSWDEDSTSDEPASRLSTTFELDGAVASARLYASAHGIYVASINGRRVGQDLLAPGWTSYHHRLRYQTYDVADYLRPGTNVIGFEVADGWWRGNLGFQEKRNKYGNRTAVIGQLEITDAQGRLSVISTDGAWQAGRGPVLSADLYNGETYDARLADAGWAGHGSRSLEPVVAEDFNTALLVAPDGPPVRATEELPVQEVLTTPSGKTILDFGQNLVGHVRIRVRGEAGTEVVLRHAEVLEHGELGVRPLRVARQTDTYILRGTGVRESGAVEQYSPEFTVHGFRYVEVSGWPGELDPGAFTAVVVHSELKRTGFFECSEPMLNQLHANVVWGMRGNFVDVPTDCPQRNERLGWTGDFQVFASTASFLYRIPGFTASWLKDLAAEQGTDGPPPLVVPEVTFDKPPFPTRPVMAAWGDAAVLVPWVLYQQTGDREFLRRQLPGMAAWLAAAADAAGPELRFEQGFQFGDWLDPAAPPNDPGAARTPWQLVAQSYLAYSASIASQAAALLGEDSESLRLRELSRQARTVFRKHYIADDGQLQPATQTSYALALRFGLLEPEEHPAAGERLAETVAADGYRIATGFVGTPLVTDALSDEGQVEAAYRLLLQTECPSWLYPVTMGATTIWERWDSMLPDGTINPGDMTSFNHYALGAVADWMHRTVAGLAPAGLASRKLLVRPLPGGGLTWAASRHETPYGEAAVRWEHGAGSFTLSLTVPAGCTASVYLPDGSESVEVGSGTHSFNCEPEVFAGTAGTPQLSALP</sequence>
<dbReference type="Pfam" id="PF17389">
    <property type="entry name" value="Bac_rhamnosid6H"/>
    <property type="match status" value="1"/>
</dbReference>
<proteinExistence type="predicted"/>
<dbReference type="InterPro" id="IPR012341">
    <property type="entry name" value="6hp_glycosidase-like_sf"/>
</dbReference>
<dbReference type="EC" id="3.2.1.40" evidence="2"/>
<reference evidence="9" key="1">
    <citation type="submission" date="2024-06" db="EMBL/GenBank/DDBJ databases">
        <title>Biodegradation of dimethachlon by Arthrobacter sp. K5: mechanistic insights and ecological implications.</title>
        <authorList>
            <person name="Hu S."/>
            <person name="Lu P."/>
        </authorList>
    </citation>
    <scope>NUCLEOTIDE SEQUENCE</scope>
    <source>
        <strain evidence="9">K5</strain>
    </source>
</reference>
<dbReference type="Gene3D" id="2.60.120.260">
    <property type="entry name" value="Galactose-binding domain-like"/>
    <property type="match status" value="2"/>
</dbReference>
<dbReference type="GO" id="GO:0005975">
    <property type="term" value="P:carbohydrate metabolic process"/>
    <property type="evidence" value="ECO:0007669"/>
    <property type="project" value="InterPro"/>
</dbReference>
<evidence type="ECO:0000313" key="9">
    <source>
        <dbReference type="EMBL" id="XCH09434.1"/>
    </source>
</evidence>
<evidence type="ECO:0000259" key="6">
    <source>
        <dbReference type="Pfam" id="PF08531"/>
    </source>
</evidence>
<evidence type="ECO:0000256" key="4">
    <source>
        <dbReference type="SAM" id="MobiDB-lite"/>
    </source>
</evidence>
<dbReference type="Pfam" id="PF17390">
    <property type="entry name" value="Bac_rhamnosid_C"/>
    <property type="match status" value="1"/>
</dbReference>
<dbReference type="RefSeq" id="WP_353710248.1">
    <property type="nucleotide sequence ID" value="NZ_CP159279.1"/>
</dbReference>
<feature type="domain" description="Bacterial alpha-L-rhamnosidase N-terminal" evidence="6">
    <location>
        <begin position="152"/>
        <end position="319"/>
    </location>
</feature>
<evidence type="ECO:0000256" key="1">
    <source>
        <dbReference type="ARBA" id="ARBA00001445"/>
    </source>
</evidence>
<feature type="region of interest" description="Disordered" evidence="4">
    <location>
        <begin position="1"/>
        <end position="26"/>
    </location>
</feature>
<dbReference type="SUPFAM" id="SSF48208">
    <property type="entry name" value="Six-hairpin glycosidases"/>
    <property type="match status" value="1"/>
</dbReference>
<dbReference type="InterPro" id="IPR035396">
    <property type="entry name" value="Bac_rhamnosid6H"/>
</dbReference>
<accession>A0AAU8ELL7</accession>
<evidence type="ECO:0000259" key="7">
    <source>
        <dbReference type="Pfam" id="PF17389"/>
    </source>
</evidence>
<dbReference type="Pfam" id="PF05592">
    <property type="entry name" value="Bac_rhamnosid"/>
    <property type="match status" value="1"/>
</dbReference>
<evidence type="ECO:0000256" key="3">
    <source>
        <dbReference type="ARBA" id="ARBA00022801"/>
    </source>
</evidence>
<dbReference type="EMBL" id="CP159279">
    <property type="protein sequence ID" value="XCH09434.1"/>
    <property type="molecule type" value="Genomic_DNA"/>
</dbReference>
<dbReference type="PANTHER" id="PTHR33307">
    <property type="entry name" value="ALPHA-RHAMNOSIDASE (EUROFUNG)"/>
    <property type="match status" value="1"/>
</dbReference>
<feature type="domain" description="Alpha-L-rhamnosidase six-hairpin glycosidase" evidence="7">
    <location>
        <begin position="437"/>
        <end position="788"/>
    </location>
</feature>
<feature type="domain" description="Alpha-L-rhamnosidase concanavalin-like" evidence="5">
    <location>
        <begin position="328"/>
        <end position="433"/>
    </location>
</feature>
<dbReference type="PIRSF" id="PIRSF010631">
    <property type="entry name" value="A-rhamnsds"/>
    <property type="match status" value="1"/>
</dbReference>
<evidence type="ECO:0000256" key="2">
    <source>
        <dbReference type="ARBA" id="ARBA00012652"/>
    </source>
</evidence>
<dbReference type="Gene3D" id="2.60.40.10">
    <property type="entry name" value="Immunoglobulins"/>
    <property type="match status" value="1"/>
</dbReference>
<protein>
    <recommendedName>
        <fullName evidence="2">alpha-L-rhamnosidase</fullName>
        <ecNumber evidence="2">3.2.1.40</ecNumber>
    </recommendedName>
</protein>
<comment type="catalytic activity">
    <reaction evidence="1">
        <text>Hydrolysis of terminal non-reducing alpha-L-rhamnose residues in alpha-L-rhamnosides.</text>
        <dbReference type="EC" id="3.2.1.40"/>
    </reaction>
</comment>
<evidence type="ECO:0000259" key="8">
    <source>
        <dbReference type="Pfam" id="PF17390"/>
    </source>
</evidence>
<dbReference type="AlphaFoldDB" id="A0AAU8ELL7"/>
<dbReference type="InterPro" id="IPR008902">
    <property type="entry name" value="Rhamnosid_concanavalin"/>
</dbReference>
<dbReference type="GO" id="GO:0030596">
    <property type="term" value="F:alpha-L-rhamnosidase activity"/>
    <property type="evidence" value="ECO:0007669"/>
    <property type="project" value="UniProtKB-EC"/>
</dbReference>
<keyword evidence="3 9" id="KW-0378">Hydrolase</keyword>
<evidence type="ECO:0000259" key="5">
    <source>
        <dbReference type="Pfam" id="PF05592"/>
    </source>
</evidence>
<feature type="compositionally biased region" description="Low complexity" evidence="4">
    <location>
        <begin position="1"/>
        <end position="13"/>
    </location>
</feature>
<dbReference type="InterPro" id="IPR013737">
    <property type="entry name" value="Bac_rhamnosid_N"/>
</dbReference>